<comment type="caution">
    <text evidence="1">The sequence shown here is derived from an EMBL/GenBank/DDBJ whole genome shotgun (WGS) entry which is preliminary data.</text>
</comment>
<dbReference type="AlphaFoldDB" id="A0ABD0KB31"/>
<dbReference type="Proteomes" id="UP001519460">
    <property type="component" value="Unassembled WGS sequence"/>
</dbReference>
<evidence type="ECO:0000313" key="2">
    <source>
        <dbReference type="Proteomes" id="UP001519460"/>
    </source>
</evidence>
<name>A0ABD0KB31_9CAEN</name>
<keyword evidence="2" id="KW-1185">Reference proteome</keyword>
<sequence>MSEENDSRGFSSTFATRSIPVNKSAIAAPDSRVPSAIRHTFCVTFYRLQQKSRSQSVLLRANQPSNTLSLFPSEQMTKRNGTEGAFLCFSNDGSDFQTTGRLIRRQRIKPTSSGITVTP</sequence>
<gene>
    <name evidence="1" type="ORF">BaRGS_00024414</name>
</gene>
<accession>A0ABD0KB31</accession>
<evidence type="ECO:0000313" key="1">
    <source>
        <dbReference type="EMBL" id="KAK7484289.1"/>
    </source>
</evidence>
<organism evidence="1 2">
    <name type="scientific">Batillaria attramentaria</name>
    <dbReference type="NCBI Taxonomy" id="370345"/>
    <lineage>
        <taxon>Eukaryota</taxon>
        <taxon>Metazoa</taxon>
        <taxon>Spiralia</taxon>
        <taxon>Lophotrochozoa</taxon>
        <taxon>Mollusca</taxon>
        <taxon>Gastropoda</taxon>
        <taxon>Caenogastropoda</taxon>
        <taxon>Sorbeoconcha</taxon>
        <taxon>Cerithioidea</taxon>
        <taxon>Batillariidae</taxon>
        <taxon>Batillaria</taxon>
    </lineage>
</organism>
<reference evidence="1 2" key="1">
    <citation type="journal article" date="2023" name="Sci. Data">
        <title>Genome assembly of the Korean intertidal mud-creeper Batillaria attramentaria.</title>
        <authorList>
            <person name="Patra A.K."/>
            <person name="Ho P.T."/>
            <person name="Jun S."/>
            <person name="Lee S.J."/>
            <person name="Kim Y."/>
            <person name="Won Y.J."/>
        </authorList>
    </citation>
    <scope>NUCLEOTIDE SEQUENCE [LARGE SCALE GENOMIC DNA]</scope>
    <source>
        <strain evidence="1">Wonlab-2016</strain>
    </source>
</reference>
<protein>
    <submittedName>
        <fullName evidence="1">Uncharacterized protein</fullName>
    </submittedName>
</protein>
<proteinExistence type="predicted"/>
<feature type="non-terminal residue" evidence="1">
    <location>
        <position position="119"/>
    </location>
</feature>
<dbReference type="EMBL" id="JACVVK020000212">
    <property type="protein sequence ID" value="KAK7484289.1"/>
    <property type="molecule type" value="Genomic_DNA"/>
</dbReference>